<feature type="domain" description="Exostosin GT47" evidence="7">
    <location>
        <begin position="177"/>
        <end position="339"/>
    </location>
</feature>
<accession>A0A7J0G897</accession>
<evidence type="ECO:0000259" key="7">
    <source>
        <dbReference type="Pfam" id="PF03016"/>
    </source>
</evidence>
<feature type="region of interest" description="Disordered" evidence="6">
    <location>
        <begin position="339"/>
        <end position="358"/>
    </location>
</feature>
<dbReference type="PANTHER" id="PTHR11062">
    <property type="entry name" value="EXOSTOSIN HEPARAN SULFATE GLYCOSYLTRANSFERASE -RELATED"/>
    <property type="match status" value="1"/>
</dbReference>
<keyword evidence="5" id="KW-0333">Golgi apparatus</keyword>
<dbReference type="GO" id="GO:0016757">
    <property type="term" value="F:glycosyltransferase activity"/>
    <property type="evidence" value="ECO:0007669"/>
    <property type="project" value="UniProtKB-KW"/>
</dbReference>
<dbReference type="OrthoDB" id="1924787at2759"/>
<keyword evidence="4" id="KW-0735">Signal-anchor</keyword>
<keyword evidence="3" id="KW-0808">Transferase</keyword>
<evidence type="ECO:0000256" key="4">
    <source>
        <dbReference type="ARBA" id="ARBA00022968"/>
    </source>
</evidence>
<evidence type="ECO:0000256" key="1">
    <source>
        <dbReference type="ARBA" id="ARBA00004323"/>
    </source>
</evidence>
<dbReference type="GO" id="GO:0000139">
    <property type="term" value="C:Golgi membrane"/>
    <property type="evidence" value="ECO:0007669"/>
    <property type="project" value="UniProtKB-SubCell"/>
</dbReference>
<dbReference type="InterPro" id="IPR040911">
    <property type="entry name" value="Exostosin_GT47"/>
</dbReference>
<name>A0A7J0G897_9ERIC</name>
<dbReference type="Proteomes" id="UP000585474">
    <property type="component" value="Unassembled WGS sequence"/>
</dbReference>
<gene>
    <name evidence="8" type="ORF">Acr_18g0011940</name>
</gene>
<sequence>MSFYVAYGDEVLNEDDYYDETPHLSIIAEEGGNLVVVAQWEGGKERATNGLNGLHKKKGEMKGRGGRRQHWWFVLSDGQNGPLLFTKKKKKAAAAARPWLLRPPAVISTAALGIEQELTATWRQRTSCSNSTKTAAPAPATGQANDATDNLPKSGHDLSGPYQNWRLFATDYQEMLQNLKIYVYPDVSTKESSYAGVFLPHPNPINSKLGNYFSEHAFKTALIGSSLVTTHPEEAHLFFMPFSINAMRNDPRLHSEASISDFVAQYTARISSESKFWNASGGSDHFYVCCHSVGREAASKHHGLHNNAIQVTCSSSYFQRLYISHKDVGLPQVWPAPREQILNPPDARGLGSNGVGHP</sequence>
<organism evidence="8 9">
    <name type="scientific">Actinidia rufa</name>
    <dbReference type="NCBI Taxonomy" id="165716"/>
    <lineage>
        <taxon>Eukaryota</taxon>
        <taxon>Viridiplantae</taxon>
        <taxon>Streptophyta</taxon>
        <taxon>Embryophyta</taxon>
        <taxon>Tracheophyta</taxon>
        <taxon>Spermatophyta</taxon>
        <taxon>Magnoliopsida</taxon>
        <taxon>eudicotyledons</taxon>
        <taxon>Gunneridae</taxon>
        <taxon>Pentapetalae</taxon>
        <taxon>asterids</taxon>
        <taxon>Ericales</taxon>
        <taxon>Actinidiaceae</taxon>
        <taxon>Actinidia</taxon>
    </lineage>
</organism>
<proteinExistence type="inferred from homology"/>
<evidence type="ECO:0000313" key="9">
    <source>
        <dbReference type="Proteomes" id="UP000585474"/>
    </source>
</evidence>
<evidence type="ECO:0000313" key="8">
    <source>
        <dbReference type="EMBL" id="GFZ07024.1"/>
    </source>
</evidence>
<comment type="caution">
    <text evidence="8">The sequence shown here is derived from an EMBL/GenBank/DDBJ whole genome shotgun (WGS) entry which is preliminary data.</text>
</comment>
<dbReference type="InterPro" id="IPR004263">
    <property type="entry name" value="Exostosin"/>
</dbReference>
<keyword evidence="3" id="KW-0328">Glycosyltransferase</keyword>
<comment type="similarity">
    <text evidence="2">Belongs to the glycosyltransferase 47 family.</text>
</comment>
<evidence type="ECO:0000256" key="5">
    <source>
        <dbReference type="ARBA" id="ARBA00023034"/>
    </source>
</evidence>
<dbReference type="AlphaFoldDB" id="A0A7J0G897"/>
<evidence type="ECO:0000256" key="3">
    <source>
        <dbReference type="ARBA" id="ARBA00022676"/>
    </source>
</evidence>
<feature type="region of interest" description="Disordered" evidence="6">
    <location>
        <begin position="125"/>
        <end position="155"/>
    </location>
</feature>
<dbReference type="EMBL" id="BJWL01000018">
    <property type="protein sequence ID" value="GFZ07024.1"/>
    <property type="molecule type" value="Genomic_DNA"/>
</dbReference>
<comment type="subcellular location">
    <subcellularLocation>
        <location evidence="1">Golgi apparatus membrane</location>
        <topology evidence="1">Single-pass type II membrane protein</topology>
    </subcellularLocation>
</comment>
<protein>
    <recommendedName>
        <fullName evidence="7">Exostosin GT47 domain-containing protein</fullName>
    </recommendedName>
</protein>
<dbReference type="Pfam" id="PF03016">
    <property type="entry name" value="Exostosin_GT47"/>
    <property type="match status" value="1"/>
</dbReference>
<evidence type="ECO:0000256" key="2">
    <source>
        <dbReference type="ARBA" id="ARBA00010271"/>
    </source>
</evidence>
<reference evidence="8 9" key="1">
    <citation type="submission" date="2019-07" db="EMBL/GenBank/DDBJ databases">
        <title>De Novo Assembly of kiwifruit Actinidia rufa.</title>
        <authorList>
            <person name="Sugita-Konishi S."/>
            <person name="Sato K."/>
            <person name="Mori E."/>
            <person name="Abe Y."/>
            <person name="Kisaki G."/>
            <person name="Hamano K."/>
            <person name="Suezawa K."/>
            <person name="Otani M."/>
            <person name="Fukuda T."/>
            <person name="Manabe T."/>
            <person name="Gomi K."/>
            <person name="Tabuchi M."/>
            <person name="Akimitsu K."/>
            <person name="Kataoka I."/>
        </authorList>
    </citation>
    <scope>NUCLEOTIDE SEQUENCE [LARGE SCALE GENOMIC DNA]</scope>
    <source>
        <strain evidence="9">cv. Fuchu</strain>
    </source>
</reference>
<dbReference type="PANTHER" id="PTHR11062:SF235">
    <property type="entry name" value="GLYCOSYLTRANSFERASE-LIKE PROTEIN"/>
    <property type="match status" value="1"/>
</dbReference>
<keyword evidence="4" id="KW-0812">Transmembrane</keyword>
<evidence type="ECO:0000256" key="6">
    <source>
        <dbReference type="SAM" id="MobiDB-lite"/>
    </source>
</evidence>
<keyword evidence="9" id="KW-1185">Reference proteome</keyword>
<feature type="compositionally biased region" description="Polar residues" evidence="6">
    <location>
        <begin position="125"/>
        <end position="134"/>
    </location>
</feature>